<protein>
    <submittedName>
        <fullName evidence="3">PepSY domain-containing protein</fullName>
    </submittedName>
</protein>
<evidence type="ECO:0000259" key="2">
    <source>
        <dbReference type="Pfam" id="PF03413"/>
    </source>
</evidence>
<accession>A0A5J5K364</accession>
<proteinExistence type="predicted"/>
<keyword evidence="4" id="KW-1185">Reference proteome</keyword>
<dbReference type="Pfam" id="PF03413">
    <property type="entry name" value="PepSY"/>
    <property type="match status" value="1"/>
</dbReference>
<feature type="signal peptide" evidence="1">
    <location>
        <begin position="1"/>
        <end position="19"/>
    </location>
</feature>
<evidence type="ECO:0000256" key="1">
    <source>
        <dbReference type="SAM" id="SignalP"/>
    </source>
</evidence>
<reference evidence="3 4" key="1">
    <citation type="submission" date="2019-09" db="EMBL/GenBank/DDBJ databases">
        <title>Screening of Novel Bioactive Compounds from Soil-Associated.</title>
        <authorList>
            <person name="Gong X."/>
        </authorList>
    </citation>
    <scope>NUCLEOTIDE SEQUENCE [LARGE SCALE GENOMIC DNA]</scope>
    <source>
        <strain evidence="3 4">Gxj-6</strain>
    </source>
</reference>
<evidence type="ECO:0000313" key="3">
    <source>
        <dbReference type="EMBL" id="KAA9377560.1"/>
    </source>
</evidence>
<dbReference type="AlphaFoldDB" id="A0A5J5K364"/>
<feature type="domain" description="PepSY" evidence="2">
    <location>
        <begin position="71"/>
        <end position="123"/>
    </location>
</feature>
<keyword evidence="1" id="KW-0732">Signal</keyword>
<evidence type="ECO:0000313" key="4">
    <source>
        <dbReference type="Proteomes" id="UP000327011"/>
    </source>
</evidence>
<dbReference type="RefSeq" id="WP_150934752.1">
    <property type="nucleotide sequence ID" value="NZ_VYTZ01000006.1"/>
</dbReference>
<comment type="caution">
    <text evidence="3">The sequence shown here is derived from an EMBL/GenBank/DDBJ whole genome shotgun (WGS) entry which is preliminary data.</text>
</comment>
<gene>
    <name evidence="3" type="ORF">F5972_18170</name>
</gene>
<name>A0A5J5K364_9ACTN</name>
<dbReference type="InterPro" id="IPR025711">
    <property type="entry name" value="PepSY"/>
</dbReference>
<sequence length="129" mass="13939">MRKTTSIAIAAAATIAALAAGGTAVASASAPVQAPASVQAAPVQARAHTPALSSATPARSVVSRSRFTRREAIIIAKRRVPGARVTKVEREWEHGHRTWKVELRRGHREYRVYVSIATGRIVKFRSHHS</sequence>
<organism evidence="3 4">
    <name type="scientific">Microbispora cellulosiformans</name>
    <dbReference type="NCBI Taxonomy" id="2614688"/>
    <lineage>
        <taxon>Bacteria</taxon>
        <taxon>Bacillati</taxon>
        <taxon>Actinomycetota</taxon>
        <taxon>Actinomycetes</taxon>
        <taxon>Streptosporangiales</taxon>
        <taxon>Streptosporangiaceae</taxon>
        <taxon>Microbispora</taxon>
    </lineage>
</organism>
<dbReference type="Gene3D" id="3.10.450.40">
    <property type="match status" value="1"/>
</dbReference>
<feature type="chain" id="PRO_5039567138" evidence="1">
    <location>
        <begin position="20"/>
        <end position="129"/>
    </location>
</feature>
<dbReference type="Proteomes" id="UP000327011">
    <property type="component" value="Unassembled WGS sequence"/>
</dbReference>
<dbReference type="EMBL" id="VYTZ01000006">
    <property type="protein sequence ID" value="KAA9377560.1"/>
    <property type="molecule type" value="Genomic_DNA"/>
</dbReference>